<dbReference type="Proteomes" id="UP001311915">
    <property type="component" value="Unassembled WGS sequence"/>
</dbReference>
<dbReference type="EMBL" id="JAWPEI010000059">
    <property type="protein sequence ID" value="KAK4706660.1"/>
    <property type="molecule type" value="Genomic_DNA"/>
</dbReference>
<dbReference type="AlphaFoldDB" id="A0AAV9K079"/>
<evidence type="ECO:0000256" key="1">
    <source>
        <dbReference type="SAM" id="MobiDB-lite"/>
    </source>
</evidence>
<keyword evidence="3" id="KW-1185">Reference proteome</keyword>
<feature type="region of interest" description="Disordered" evidence="1">
    <location>
        <begin position="82"/>
        <end position="108"/>
    </location>
</feature>
<organism evidence="2 3">
    <name type="scientific">Solanum pinnatisectum</name>
    <name type="common">tansyleaf nightshade</name>
    <dbReference type="NCBI Taxonomy" id="50273"/>
    <lineage>
        <taxon>Eukaryota</taxon>
        <taxon>Viridiplantae</taxon>
        <taxon>Streptophyta</taxon>
        <taxon>Embryophyta</taxon>
        <taxon>Tracheophyta</taxon>
        <taxon>Spermatophyta</taxon>
        <taxon>Magnoliopsida</taxon>
        <taxon>eudicotyledons</taxon>
        <taxon>Gunneridae</taxon>
        <taxon>Pentapetalae</taxon>
        <taxon>asterids</taxon>
        <taxon>lamiids</taxon>
        <taxon>Solanales</taxon>
        <taxon>Solanaceae</taxon>
        <taxon>Solanoideae</taxon>
        <taxon>Solaneae</taxon>
        <taxon>Solanum</taxon>
    </lineage>
</organism>
<evidence type="ECO:0000313" key="2">
    <source>
        <dbReference type="EMBL" id="KAK4706660.1"/>
    </source>
</evidence>
<comment type="caution">
    <text evidence="2">The sequence shown here is derived from an EMBL/GenBank/DDBJ whole genome shotgun (WGS) entry which is preliminary data.</text>
</comment>
<accession>A0AAV9K079</accession>
<protein>
    <submittedName>
        <fullName evidence="2">Uncharacterized protein</fullName>
    </submittedName>
</protein>
<name>A0AAV9K079_9SOLN</name>
<gene>
    <name evidence="2" type="ORF">R3W88_033792</name>
</gene>
<reference evidence="2 3" key="1">
    <citation type="submission" date="2023-10" db="EMBL/GenBank/DDBJ databases">
        <title>Genome-Wide Identification Analysis in wild type Solanum Pinnatisectum Reveals Some Genes Defensing Phytophthora Infestans.</title>
        <authorList>
            <person name="Sun C."/>
        </authorList>
    </citation>
    <scope>NUCLEOTIDE SEQUENCE [LARGE SCALE GENOMIC DNA]</scope>
    <source>
        <strain evidence="2">LQN</strain>
        <tissue evidence="2">Leaf</tissue>
    </source>
</reference>
<proteinExistence type="predicted"/>
<feature type="compositionally biased region" description="Polar residues" evidence="1">
    <location>
        <begin position="127"/>
        <end position="146"/>
    </location>
</feature>
<evidence type="ECO:0000313" key="3">
    <source>
        <dbReference type="Proteomes" id="UP001311915"/>
    </source>
</evidence>
<sequence length="174" mass="19962">MQSIRGQKFWKVDPSSAILSHDVVKQMDDARKRKGEWSQSRKGTQMTCGNCCEPNHYVRSCYKERKKTNVCEYEIKAGTQESTFRSQAETQEFEPYGPNVKNEEDPPLRPMMICESELRAEKLKTETVPTGTRKNQSTGDYTGASVPTNLKYIKGRRSYLCWTCADGGKRKESR</sequence>
<feature type="region of interest" description="Disordered" evidence="1">
    <location>
        <begin position="126"/>
        <end position="146"/>
    </location>
</feature>